<dbReference type="InterPro" id="IPR025312">
    <property type="entry name" value="DUF4216"/>
</dbReference>
<dbReference type="Pfam" id="PF13963">
    <property type="entry name" value="Transpos_assoc"/>
    <property type="match status" value="1"/>
</dbReference>
<evidence type="ECO:0000313" key="5">
    <source>
        <dbReference type="Proteomes" id="UP001058974"/>
    </source>
</evidence>
<feature type="region of interest" description="Disordered" evidence="1">
    <location>
        <begin position="92"/>
        <end position="156"/>
    </location>
</feature>
<dbReference type="PANTHER" id="PTHR48258:SF4">
    <property type="entry name" value="DUF4216 DOMAIN-CONTAINING PROTEIN"/>
    <property type="match status" value="1"/>
</dbReference>
<dbReference type="Gramene" id="Psat02G0556300-T1">
    <property type="protein sequence ID" value="KAI5440283.1"/>
    <property type="gene ID" value="KIW84_025563"/>
</dbReference>
<evidence type="ECO:0000259" key="2">
    <source>
        <dbReference type="Pfam" id="PF13952"/>
    </source>
</evidence>
<reference evidence="4 5" key="1">
    <citation type="journal article" date="2022" name="Nat. Genet.">
        <title>Improved pea reference genome and pan-genome highlight genomic features and evolutionary characteristics.</title>
        <authorList>
            <person name="Yang T."/>
            <person name="Liu R."/>
            <person name="Luo Y."/>
            <person name="Hu S."/>
            <person name="Wang D."/>
            <person name="Wang C."/>
            <person name="Pandey M.K."/>
            <person name="Ge S."/>
            <person name="Xu Q."/>
            <person name="Li N."/>
            <person name="Li G."/>
            <person name="Huang Y."/>
            <person name="Saxena R.K."/>
            <person name="Ji Y."/>
            <person name="Li M."/>
            <person name="Yan X."/>
            <person name="He Y."/>
            <person name="Liu Y."/>
            <person name="Wang X."/>
            <person name="Xiang C."/>
            <person name="Varshney R.K."/>
            <person name="Ding H."/>
            <person name="Gao S."/>
            <person name="Zong X."/>
        </authorList>
    </citation>
    <scope>NUCLEOTIDE SEQUENCE [LARGE SCALE GENOMIC DNA]</scope>
    <source>
        <strain evidence="4 5">cv. Zhongwan 6</strain>
    </source>
</reference>
<dbReference type="InterPro" id="IPR029480">
    <property type="entry name" value="Transpos_assoc"/>
</dbReference>
<organism evidence="4 5">
    <name type="scientific">Pisum sativum</name>
    <name type="common">Garden pea</name>
    <name type="synonym">Lathyrus oleraceus</name>
    <dbReference type="NCBI Taxonomy" id="3888"/>
    <lineage>
        <taxon>Eukaryota</taxon>
        <taxon>Viridiplantae</taxon>
        <taxon>Streptophyta</taxon>
        <taxon>Embryophyta</taxon>
        <taxon>Tracheophyta</taxon>
        <taxon>Spermatophyta</taxon>
        <taxon>Magnoliopsida</taxon>
        <taxon>eudicotyledons</taxon>
        <taxon>Gunneridae</taxon>
        <taxon>Pentapetalae</taxon>
        <taxon>rosids</taxon>
        <taxon>fabids</taxon>
        <taxon>Fabales</taxon>
        <taxon>Fabaceae</taxon>
        <taxon>Papilionoideae</taxon>
        <taxon>50 kb inversion clade</taxon>
        <taxon>NPAAA clade</taxon>
        <taxon>Hologalegina</taxon>
        <taxon>IRL clade</taxon>
        <taxon>Fabeae</taxon>
        <taxon>Lathyrus</taxon>
    </lineage>
</organism>
<accession>A0A9D4YKX3</accession>
<name>A0A9D4YKX3_PEA</name>
<keyword evidence="5" id="KW-1185">Reference proteome</keyword>
<evidence type="ECO:0008006" key="6">
    <source>
        <dbReference type="Google" id="ProtNLM"/>
    </source>
</evidence>
<dbReference type="EMBL" id="JAMSHJ010000002">
    <property type="protein sequence ID" value="KAI5440283.1"/>
    <property type="molecule type" value="Genomic_DNA"/>
</dbReference>
<feature type="domain" description="Transposase-associated" evidence="3">
    <location>
        <begin position="301"/>
        <end position="382"/>
    </location>
</feature>
<comment type="caution">
    <text evidence="4">The sequence shown here is derived from an EMBL/GenBank/DDBJ whole genome shotgun (WGS) entry which is preliminary data.</text>
</comment>
<dbReference type="Proteomes" id="UP001058974">
    <property type="component" value="Chromosome 2"/>
</dbReference>
<sequence>MHHERLCFSSGNRYIVLKGESEIFDKDEVSGPPRPFPPKYMIVRDIDFELSEVGQCSTAPEAGLLENPGHLKGDGATWVRIEHVLAFDTDNEVEAEDTPLQKRRISGNNSTPDPGPASSRLSPSDKEIPLDTLVSPTSKDGKECDISTPNPSPLPRILENLVGKATAHATTLSPSFPDLKKKQQEVAIKVFKHFVASLNDLNDVSLDPTNVSLDPNPDELFEQLKSKVVGLDLFGIVDNGLPVLAELRELMLKLGRPEIPAVIFAFAIDLEILMDQAVLVTKRKMGSCHTPNFMEYFHYYRSWMYDRTFPGRRGLKPNFEEGVKGFITWAFAQECCLSEGGVRCPCLKCECRPIISDPEEVERHLKRRGFIKNYWVWTYNGEQLPSNVQRTTTTHASSSRSHMEHREEFSLISDMVGDAFGVNVTYDEPQDFDQEELPNEEAQKFYQLLQEMNTPLFEGSSNSKLSMCVRLLAAKSNWNVPDQCLEFFAKMMLDATPTKDNLPTSFYDAKRLVSKLGLEVRKIDCCTNGCMLFYDNEFGTNDGSLEECKFCKSPRYKVRSKAINRKTKDNEKARKDMEILCNRKELELKVKPNGKLLKPKANYSLTSEEAKAICRWLNELRMPDGYASNLARCADSSTGKLHGMKSHDCHVFMERLLPIAFSSLPKHVLNPLTEISQFFRDICASKLRVDDIVRLDKNIPVILFFGIPGRPSGKKNVHWLTQKELLAAHVHVLINCVEVKPYLEAFNTSYFQSTGEHPNTSDTHAYFPAWFKEQLSCAVAPTQEIIHLRNLSRGPVQSANEWHTYFVNGYKFHTKTWTEGKKTINSGVFVKGVTDGGEDDFYGTITHIYELVYNYLDCENKVVLFYCDWYDISARGTKIDKKYNTVEIRMDRRYKEYDPFIMSHIVRQVYYVPYPSTQPRKRGWCVVIKTKPLGHIEADDVVVEDVAYQDDETSQVNDVIEVEQITSLCDTVVEGHQVDASTLLTENDVDEECEEFVSEDSIRTDEDFE</sequence>
<gene>
    <name evidence="4" type="ORF">KIW84_025563</name>
</gene>
<evidence type="ECO:0000259" key="3">
    <source>
        <dbReference type="Pfam" id="PF13963"/>
    </source>
</evidence>
<feature type="domain" description="DUF4216" evidence="2">
    <location>
        <begin position="854"/>
        <end position="927"/>
    </location>
</feature>
<evidence type="ECO:0000313" key="4">
    <source>
        <dbReference type="EMBL" id="KAI5440283.1"/>
    </source>
</evidence>
<dbReference type="Pfam" id="PF13952">
    <property type="entry name" value="DUF4216"/>
    <property type="match status" value="1"/>
</dbReference>
<proteinExistence type="predicted"/>
<evidence type="ECO:0000256" key="1">
    <source>
        <dbReference type="SAM" id="MobiDB-lite"/>
    </source>
</evidence>
<protein>
    <recommendedName>
        <fullName evidence="6">Transposase-associated domain-containing protein</fullName>
    </recommendedName>
</protein>
<dbReference type="AlphaFoldDB" id="A0A9D4YKX3"/>
<dbReference type="PANTHER" id="PTHR48258">
    <property type="entry name" value="DUF4218 DOMAIN-CONTAINING PROTEIN-RELATED"/>
    <property type="match status" value="1"/>
</dbReference>